<sequence>MRRRCFQYRSSRHHRSAEHNWVTTAALYVEGHAALWLRAFRQQNPILCWDMFMCAIDEEFGPDEFEYLMHSLLQLRQTRSVVEYKQQFKVLMYNLLALDATPSPKFFVQFLLGLCKVVVTQFLLGLKDELRAVVRLQAPNNITRATVFARIQEEELTNVHPKLRPLPAGRPPPLPYTAPTPGRPPAATTILPAGNPPKPIASAKPASDDFGRER</sequence>
<dbReference type="AlphaFoldDB" id="M8CZK1"/>
<dbReference type="ExpressionAtlas" id="M8CZK1">
    <property type="expression patterns" value="baseline"/>
</dbReference>
<dbReference type="InterPro" id="IPR005162">
    <property type="entry name" value="Retrotrans_gag_dom"/>
</dbReference>
<feature type="region of interest" description="Disordered" evidence="1">
    <location>
        <begin position="159"/>
        <end position="214"/>
    </location>
</feature>
<dbReference type="EnsemblPlants" id="EMT29301">
    <property type="protein sequence ID" value="EMT29301"/>
    <property type="gene ID" value="F775_22916"/>
</dbReference>
<dbReference type="Pfam" id="PF03732">
    <property type="entry name" value="Retrotrans_gag"/>
    <property type="match status" value="1"/>
</dbReference>
<evidence type="ECO:0000313" key="3">
    <source>
        <dbReference type="EnsemblPlants" id="EMT29301"/>
    </source>
</evidence>
<reference evidence="3" key="1">
    <citation type="submission" date="2015-06" db="UniProtKB">
        <authorList>
            <consortium name="EnsemblPlants"/>
        </authorList>
    </citation>
    <scope>IDENTIFICATION</scope>
</reference>
<protein>
    <recommendedName>
        <fullName evidence="2">Retrotransposon gag domain-containing protein</fullName>
    </recommendedName>
</protein>
<feature type="compositionally biased region" description="Pro residues" evidence="1">
    <location>
        <begin position="168"/>
        <end position="184"/>
    </location>
</feature>
<organism evidence="3">
    <name type="scientific">Aegilops tauschii</name>
    <name type="common">Tausch's goatgrass</name>
    <name type="synonym">Aegilops squarrosa</name>
    <dbReference type="NCBI Taxonomy" id="37682"/>
    <lineage>
        <taxon>Eukaryota</taxon>
        <taxon>Viridiplantae</taxon>
        <taxon>Streptophyta</taxon>
        <taxon>Embryophyta</taxon>
        <taxon>Tracheophyta</taxon>
        <taxon>Spermatophyta</taxon>
        <taxon>Magnoliopsida</taxon>
        <taxon>Liliopsida</taxon>
        <taxon>Poales</taxon>
        <taxon>Poaceae</taxon>
        <taxon>BOP clade</taxon>
        <taxon>Pooideae</taxon>
        <taxon>Triticodae</taxon>
        <taxon>Triticeae</taxon>
        <taxon>Triticinae</taxon>
        <taxon>Aegilops</taxon>
    </lineage>
</organism>
<evidence type="ECO:0000256" key="1">
    <source>
        <dbReference type="SAM" id="MobiDB-lite"/>
    </source>
</evidence>
<evidence type="ECO:0000259" key="2">
    <source>
        <dbReference type="Pfam" id="PF03732"/>
    </source>
</evidence>
<name>M8CZK1_AEGTA</name>
<accession>M8CZK1</accession>
<proteinExistence type="predicted"/>
<feature type="domain" description="Retrotransposon gag" evidence="2">
    <location>
        <begin position="25"/>
        <end position="99"/>
    </location>
</feature>